<dbReference type="PROSITE" id="PS50940">
    <property type="entry name" value="CHIT_BIND_II"/>
    <property type="match status" value="1"/>
</dbReference>
<keyword evidence="1" id="KW-0147">Chitin-binding</keyword>
<dbReference type="GO" id="GO:0008061">
    <property type="term" value="F:chitin binding"/>
    <property type="evidence" value="ECO:0007669"/>
    <property type="project" value="UniProtKB-KW"/>
</dbReference>
<dbReference type="InterPro" id="IPR051940">
    <property type="entry name" value="Chitin_bind-dev_reg"/>
</dbReference>
<dbReference type="AlphaFoldDB" id="A0A819VYR3"/>
<keyword evidence="2" id="KW-0732">Signal</keyword>
<organism evidence="7 8">
    <name type="scientific">Rotaria sordida</name>
    <dbReference type="NCBI Taxonomy" id="392033"/>
    <lineage>
        <taxon>Eukaryota</taxon>
        <taxon>Metazoa</taxon>
        <taxon>Spiralia</taxon>
        <taxon>Gnathifera</taxon>
        <taxon>Rotifera</taxon>
        <taxon>Eurotatoria</taxon>
        <taxon>Bdelloidea</taxon>
        <taxon>Philodinida</taxon>
        <taxon>Philodinidae</taxon>
        <taxon>Rotaria</taxon>
    </lineage>
</organism>
<protein>
    <recommendedName>
        <fullName evidence="6">Chitin-binding type-2 domain-containing protein</fullName>
    </recommendedName>
</protein>
<dbReference type="InterPro" id="IPR001258">
    <property type="entry name" value="NHL_repeat"/>
</dbReference>
<feature type="domain" description="Chitin-binding type-2" evidence="6">
    <location>
        <begin position="4"/>
        <end position="50"/>
    </location>
</feature>
<comment type="caution">
    <text evidence="7">The sequence shown here is derived from an EMBL/GenBank/DDBJ whole genome shotgun (WGS) entry which is preliminary data.</text>
</comment>
<feature type="non-terminal residue" evidence="7">
    <location>
        <position position="1"/>
    </location>
</feature>
<evidence type="ECO:0000313" key="7">
    <source>
        <dbReference type="EMBL" id="CAF4117268.1"/>
    </source>
</evidence>
<accession>A0A819VYR3</accession>
<dbReference type="Gene3D" id="2.170.140.10">
    <property type="entry name" value="Chitin binding domain"/>
    <property type="match status" value="1"/>
</dbReference>
<dbReference type="SUPFAM" id="SSF57625">
    <property type="entry name" value="Invertebrate chitin-binding proteins"/>
    <property type="match status" value="1"/>
</dbReference>
<proteinExistence type="predicted"/>
<dbReference type="SUPFAM" id="SSF101898">
    <property type="entry name" value="NHL repeat"/>
    <property type="match status" value="1"/>
</dbReference>
<gene>
    <name evidence="7" type="ORF">JBS370_LOCUS32471</name>
</gene>
<dbReference type="PANTHER" id="PTHR23301:SF0">
    <property type="entry name" value="CHITIN-BINDING TYPE-2 DOMAIN-CONTAINING PROTEIN-RELATED"/>
    <property type="match status" value="1"/>
</dbReference>
<dbReference type="Gene3D" id="2.40.10.500">
    <property type="match status" value="1"/>
</dbReference>
<keyword evidence="3" id="KW-0677">Repeat</keyword>
<name>A0A819VYR3_9BILA</name>
<keyword evidence="5" id="KW-0325">Glycoprotein</keyword>
<evidence type="ECO:0000256" key="4">
    <source>
        <dbReference type="ARBA" id="ARBA00023157"/>
    </source>
</evidence>
<dbReference type="Pfam" id="PF01607">
    <property type="entry name" value="CBM_14"/>
    <property type="match status" value="1"/>
</dbReference>
<sequence length="146" mass="15867">MDGTFICVNDGMFENTNDRHTFWHCSNGYAYLQQCPGGLVWSQVKQQCVWNVVEPTITVTTSSTTTETVLSTTEATSTGGKEQESGANQLSFAHSVVVDQMGTVYTVDYGNHRVMRWFNGLKSGSVIIGGRGAGNETAQLSMPSDL</sequence>
<dbReference type="InterPro" id="IPR002557">
    <property type="entry name" value="Chitin-bd_dom"/>
</dbReference>
<dbReference type="Proteomes" id="UP000663836">
    <property type="component" value="Unassembled WGS sequence"/>
</dbReference>
<evidence type="ECO:0000256" key="5">
    <source>
        <dbReference type="ARBA" id="ARBA00023180"/>
    </source>
</evidence>
<dbReference type="GO" id="GO:0005576">
    <property type="term" value="C:extracellular region"/>
    <property type="evidence" value="ECO:0007669"/>
    <property type="project" value="InterPro"/>
</dbReference>
<evidence type="ECO:0000313" key="8">
    <source>
        <dbReference type="Proteomes" id="UP000663836"/>
    </source>
</evidence>
<keyword evidence="4" id="KW-1015">Disulfide bond</keyword>
<reference evidence="7" key="1">
    <citation type="submission" date="2021-02" db="EMBL/GenBank/DDBJ databases">
        <authorList>
            <person name="Nowell W R."/>
        </authorList>
    </citation>
    <scope>NUCLEOTIDE SEQUENCE</scope>
</reference>
<dbReference type="EMBL" id="CAJOBD010008625">
    <property type="protein sequence ID" value="CAF4117268.1"/>
    <property type="molecule type" value="Genomic_DNA"/>
</dbReference>
<dbReference type="InterPro" id="IPR036508">
    <property type="entry name" value="Chitin-bd_dom_sf"/>
</dbReference>
<dbReference type="SMART" id="SM00494">
    <property type="entry name" value="ChtBD2"/>
    <property type="match status" value="1"/>
</dbReference>
<evidence type="ECO:0000256" key="1">
    <source>
        <dbReference type="ARBA" id="ARBA00022669"/>
    </source>
</evidence>
<evidence type="ECO:0000256" key="3">
    <source>
        <dbReference type="ARBA" id="ARBA00022737"/>
    </source>
</evidence>
<dbReference type="PANTHER" id="PTHR23301">
    <property type="entry name" value="CHITIN BINDING PERITROPHIN-A"/>
    <property type="match status" value="1"/>
</dbReference>
<evidence type="ECO:0000259" key="6">
    <source>
        <dbReference type="PROSITE" id="PS50940"/>
    </source>
</evidence>
<evidence type="ECO:0000256" key="2">
    <source>
        <dbReference type="ARBA" id="ARBA00022729"/>
    </source>
</evidence>
<dbReference type="Pfam" id="PF01436">
    <property type="entry name" value="NHL"/>
    <property type="match status" value="1"/>
</dbReference>